<keyword evidence="2" id="KW-1185">Reference proteome</keyword>
<dbReference type="Pfam" id="PF12686">
    <property type="entry name" value="DUF3800"/>
    <property type="match status" value="1"/>
</dbReference>
<dbReference type="AlphaFoldDB" id="A0A1G7GYQ5"/>
<dbReference type="RefSeq" id="WP_092787827.1">
    <property type="nucleotide sequence ID" value="NZ_FNAP01000016.1"/>
</dbReference>
<dbReference type="EMBL" id="FNAP01000016">
    <property type="protein sequence ID" value="SDE93245.1"/>
    <property type="molecule type" value="Genomic_DNA"/>
</dbReference>
<name>A0A1G7GYQ5_9PROT</name>
<gene>
    <name evidence="1" type="ORF">SAMN05421720_11660</name>
</gene>
<protein>
    <recommendedName>
        <fullName evidence="3">DUF3800 domain-containing protein</fullName>
    </recommendedName>
</protein>
<accession>A0A1G7GYQ5</accession>
<evidence type="ECO:0008006" key="3">
    <source>
        <dbReference type="Google" id="ProtNLM"/>
    </source>
</evidence>
<evidence type="ECO:0000313" key="1">
    <source>
        <dbReference type="EMBL" id="SDE93245.1"/>
    </source>
</evidence>
<reference evidence="1 2" key="1">
    <citation type="submission" date="2016-10" db="EMBL/GenBank/DDBJ databases">
        <authorList>
            <person name="de Groot N.N."/>
        </authorList>
    </citation>
    <scope>NUCLEOTIDE SEQUENCE [LARGE SCALE GENOMIC DNA]</scope>
    <source>
        <strain evidence="1 2">ATCC 700224</strain>
    </source>
</reference>
<sequence length="279" mass="32676">MTRELVIYCDESAKKGVHFSNFYGGALVGGENIDFVRQTLNDKKTDLNLHGEVKWVKITENYRDKYIELMNAFFDLIDAGSVKVRIMFTQNLREPVGLTADQLENEYFLLYYQFVKHAFGLQHCNFDGQPVSIRVYFDRLPDTKEKVAQFKSYICGLEKNPYFRRAQIIVKSENIADVVSHEHVVLQCLDVILGSMNFRLNDLHKIKPEGQRIRGKRTRAKEEVFKEISRRIRSIYPNFNIGANTGTVEASDHWTHPYRHWLFIPSNHRVRTDMSKHKK</sequence>
<proteinExistence type="predicted"/>
<dbReference type="OrthoDB" id="248333at2"/>
<evidence type="ECO:0000313" key="2">
    <source>
        <dbReference type="Proteomes" id="UP000199412"/>
    </source>
</evidence>
<dbReference type="InterPro" id="IPR024524">
    <property type="entry name" value="DUF3800"/>
</dbReference>
<organism evidence="1 2">
    <name type="scientific">Rhodospira trueperi</name>
    <dbReference type="NCBI Taxonomy" id="69960"/>
    <lineage>
        <taxon>Bacteria</taxon>
        <taxon>Pseudomonadati</taxon>
        <taxon>Pseudomonadota</taxon>
        <taxon>Alphaproteobacteria</taxon>
        <taxon>Rhodospirillales</taxon>
        <taxon>Rhodospirillaceae</taxon>
        <taxon>Rhodospira</taxon>
    </lineage>
</organism>
<dbReference type="Proteomes" id="UP000199412">
    <property type="component" value="Unassembled WGS sequence"/>
</dbReference>